<dbReference type="Pfam" id="PF01336">
    <property type="entry name" value="tRNA_anti-codon"/>
    <property type="match status" value="1"/>
</dbReference>
<proteinExistence type="inferred from homology"/>
<dbReference type="EC" id="2.7.7.7" evidence="3 13"/>
<keyword evidence="17" id="KW-1185">Reference proteome</keyword>
<dbReference type="GO" id="GO:0008408">
    <property type="term" value="F:3'-5' exonuclease activity"/>
    <property type="evidence" value="ECO:0007669"/>
    <property type="project" value="InterPro"/>
</dbReference>
<name>A0A1G9WFT3_9PROT</name>
<dbReference type="SUPFAM" id="SSF47781">
    <property type="entry name" value="RuvA domain 2-like"/>
    <property type="match status" value="1"/>
</dbReference>
<dbReference type="NCBIfam" id="TIGR00594">
    <property type="entry name" value="polc"/>
    <property type="match status" value="1"/>
</dbReference>
<dbReference type="Pfam" id="PF14579">
    <property type="entry name" value="HHH_6"/>
    <property type="match status" value="1"/>
</dbReference>
<reference evidence="16 17" key="1">
    <citation type="submission" date="2016-10" db="EMBL/GenBank/DDBJ databases">
        <authorList>
            <person name="de Groot N.N."/>
        </authorList>
    </citation>
    <scope>NUCLEOTIDE SEQUENCE [LARGE SCALE GENOMIC DNA]</scope>
    <source>
        <strain evidence="16 17">DSM 16077</strain>
    </source>
</reference>
<dbReference type="Pfam" id="PF07733">
    <property type="entry name" value="DNA_pol3_alpha"/>
    <property type="match status" value="1"/>
</dbReference>
<evidence type="ECO:0000256" key="6">
    <source>
        <dbReference type="ARBA" id="ARBA00022679"/>
    </source>
</evidence>
<dbReference type="PANTHER" id="PTHR32294">
    <property type="entry name" value="DNA POLYMERASE III SUBUNIT ALPHA"/>
    <property type="match status" value="1"/>
</dbReference>
<evidence type="ECO:0000259" key="15">
    <source>
        <dbReference type="SMART" id="SM00481"/>
    </source>
</evidence>
<comment type="function">
    <text evidence="13">DNA polymerase involved in damage-induced mutagenesis and translesion synthesis (TLS). It is not the major replicative DNA polymerase.</text>
</comment>
<sequence length="1118" mass="123511">MTAFAELVAASNFTFLTGASHSDEMVAQARALGLAAIGLADRNSFAGAVRGHLAAKEAGIKFLVGVRLVTTCGFELVAYPRHRHAYGALARMLTDANFRSRKGTCELWLEQIVEASTDQVFILLPPDPPCADWQARAADFCARSKAHHVLALTRRFDGRDGERLHQLSQCATDLGLDCIASNDALYHVPERKPLADVVACIREHVTIKAAGFLLAANAERHLKPPAEMARLFRGYEHAVANTVALADSINFSLEELVYQYPSEVVGDHETPAQTLRRLTAEGLERRWPDGAPEKIRAAIAHELTLIESLDFPAYFLTVHDIVRFARSQGILCQGRGSAANSAVCFAIGITEVDPTLIDLLFERFVSAERGEPPDIDVDFEHERREEVIQYVYEKYGRRRAAMTATVNCYRPRGAIREVGKVFGLSGDVISALSKTLWGWSTDDLTDNRIRTELGLDPDTPDIAMTLHYARELMGFPRHLSQHPGGFVMMQGRLDEIVPLHNAAMPDRTVLEWDKEDIDALGLMKVDVLGLGMLTCVARAFDLIERHYGRGLTMASVPQADSAVYDMICKADTVGVFQIESRAQMTMLPRLRPRTFYDLVIEVAIVRPGPIQGDMVHPYLRRRSGLEAVEYPSKALEEVLGKTLGVPLFQEQAMRIAIVAAGFTPAESDQLRRSMAAFRRSGSIHEMGEKLMKGMIAKGYEPDFAERCFKQLEGFGEYGFPESHAASFALIVYVSCWLKHYYPDVFAAAILNSQPMGFYAPAQLVRDARQHGVEVRPPDINHSDWDCTLEPAPSVRCADSSPALRGSKDAPILPRKAGEVSRTRSGTEGAGTEGAAKRGHFALRLGLRQIKGLREASAARLIAARNAGGPFTSVPDLARRSRLDRSTMDRLANADAFGSIALDRRQAGWTALAQAGKPLPLFEHADEYGHEAATALPQMSAGEEVAQDYAALRLSLKAHPMSFFRSELEESGHVRSEQLGEMRDGRWVTLAGLVLVRQRPGSASGVIFATLEDESGVANIIVWPKCFERHRKIVMRSKLMSVTGRLQKEGEVIHIIASRITDQSWRLAALADGEAFAEALAHADEIARPQDDPRLIGIYRRVMQGERLEDVLPKSRDFH</sequence>
<evidence type="ECO:0000256" key="4">
    <source>
        <dbReference type="ARBA" id="ARBA00017273"/>
    </source>
</evidence>
<keyword evidence="6 13" id="KW-0808">Transferase</keyword>
<evidence type="ECO:0000313" key="17">
    <source>
        <dbReference type="Proteomes" id="UP000199759"/>
    </source>
</evidence>
<dbReference type="GO" id="GO:0003887">
    <property type="term" value="F:DNA-directed DNA polymerase activity"/>
    <property type="evidence" value="ECO:0007669"/>
    <property type="project" value="UniProtKB-UniRule"/>
</dbReference>
<accession>A0A1G9WFT3</accession>
<dbReference type="CDD" id="cd07434">
    <property type="entry name" value="PHP_PolIIIA_DnaE2"/>
    <property type="match status" value="1"/>
</dbReference>
<dbReference type="InterPro" id="IPR023073">
    <property type="entry name" value="DnaE2"/>
</dbReference>
<keyword evidence="5 13" id="KW-0963">Cytoplasm</keyword>
<evidence type="ECO:0000256" key="1">
    <source>
        <dbReference type="ARBA" id="ARBA00004496"/>
    </source>
</evidence>
<dbReference type="InterPro" id="IPR004013">
    <property type="entry name" value="PHP_dom"/>
</dbReference>
<comment type="subcellular location">
    <subcellularLocation>
        <location evidence="1 13">Cytoplasm</location>
    </subcellularLocation>
</comment>
<dbReference type="InterPro" id="IPR010994">
    <property type="entry name" value="RuvA_2-like"/>
</dbReference>
<dbReference type="Gene3D" id="1.10.150.870">
    <property type="match status" value="1"/>
</dbReference>
<organism evidence="16 17">
    <name type="scientific">Maricaulis salignorans</name>
    <dbReference type="NCBI Taxonomy" id="144026"/>
    <lineage>
        <taxon>Bacteria</taxon>
        <taxon>Pseudomonadati</taxon>
        <taxon>Pseudomonadota</taxon>
        <taxon>Alphaproteobacteria</taxon>
        <taxon>Maricaulales</taxon>
        <taxon>Maricaulaceae</taxon>
        <taxon>Maricaulis</taxon>
    </lineage>
</organism>
<dbReference type="InterPro" id="IPR011708">
    <property type="entry name" value="DNA_pol3_alpha_NTPase_dom"/>
</dbReference>
<evidence type="ECO:0000256" key="10">
    <source>
        <dbReference type="ARBA" id="ARBA00022932"/>
    </source>
</evidence>
<protein>
    <recommendedName>
        <fullName evidence="4 13">Error-prone DNA polymerase</fullName>
        <ecNumber evidence="3 13">2.7.7.7</ecNumber>
    </recommendedName>
</protein>
<evidence type="ECO:0000256" key="13">
    <source>
        <dbReference type="HAMAP-Rule" id="MF_01902"/>
    </source>
</evidence>
<evidence type="ECO:0000256" key="12">
    <source>
        <dbReference type="ARBA" id="ARBA00049244"/>
    </source>
</evidence>
<dbReference type="Gene3D" id="3.20.20.140">
    <property type="entry name" value="Metal-dependent hydrolases"/>
    <property type="match status" value="1"/>
</dbReference>
<feature type="region of interest" description="Disordered" evidence="14">
    <location>
        <begin position="797"/>
        <end position="834"/>
    </location>
</feature>
<dbReference type="OrthoDB" id="9803237at2"/>
<gene>
    <name evidence="13" type="primary">dnaE2</name>
    <name evidence="16" type="ORF">SAMN04488568_12435</name>
</gene>
<dbReference type="AlphaFoldDB" id="A0A1G9WFT3"/>
<dbReference type="GO" id="GO:0006260">
    <property type="term" value="P:DNA replication"/>
    <property type="evidence" value="ECO:0007669"/>
    <property type="project" value="UniProtKB-KW"/>
</dbReference>
<dbReference type="SMART" id="SM00481">
    <property type="entry name" value="POLIIIAc"/>
    <property type="match status" value="1"/>
</dbReference>
<comment type="similarity">
    <text evidence="2 13">Belongs to the DNA polymerase type-C family. DnaE2 subfamily.</text>
</comment>
<dbReference type="STRING" id="144026.SAMN04488568_12435"/>
<keyword evidence="7 13" id="KW-0548">Nucleotidyltransferase</keyword>
<dbReference type="InterPro" id="IPR029460">
    <property type="entry name" value="DNAPol_HHH"/>
</dbReference>
<dbReference type="GO" id="GO:0006281">
    <property type="term" value="P:DNA repair"/>
    <property type="evidence" value="ECO:0007669"/>
    <property type="project" value="UniProtKB-UniRule"/>
</dbReference>
<evidence type="ECO:0000256" key="14">
    <source>
        <dbReference type="SAM" id="MobiDB-lite"/>
    </source>
</evidence>
<evidence type="ECO:0000256" key="5">
    <source>
        <dbReference type="ARBA" id="ARBA00022490"/>
    </source>
</evidence>
<evidence type="ECO:0000256" key="7">
    <source>
        <dbReference type="ARBA" id="ARBA00022695"/>
    </source>
</evidence>
<dbReference type="EMBL" id="FNHG01000024">
    <property type="protein sequence ID" value="SDM83036.1"/>
    <property type="molecule type" value="Genomic_DNA"/>
</dbReference>
<evidence type="ECO:0000256" key="9">
    <source>
        <dbReference type="ARBA" id="ARBA00022763"/>
    </source>
</evidence>
<comment type="catalytic activity">
    <reaction evidence="12 13">
        <text>DNA(n) + a 2'-deoxyribonucleoside 5'-triphosphate = DNA(n+1) + diphosphate</text>
        <dbReference type="Rhea" id="RHEA:22508"/>
        <dbReference type="Rhea" id="RHEA-COMP:17339"/>
        <dbReference type="Rhea" id="RHEA-COMP:17340"/>
        <dbReference type="ChEBI" id="CHEBI:33019"/>
        <dbReference type="ChEBI" id="CHEBI:61560"/>
        <dbReference type="ChEBI" id="CHEBI:173112"/>
        <dbReference type="EC" id="2.7.7.7"/>
    </reaction>
</comment>
<evidence type="ECO:0000256" key="8">
    <source>
        <dbReference type="ARBA" id="ARBA00022705"/>
    </source>
</evidence>
<feature type="domain" description="Polymerase/histidinol phosphatase N-terminal" evidence="15">
    <location>
        <begin position="5"/>
        <end position="72"/>
    </location>
</feature>
<keyword evidence="8 13" id="KW-0235">DNA replication</keyword>
<dbReference type="NCBIfam" id="NF004225">
    <property type="entry name" value="PRK05672.1"/>
    <property type="match status" value="1"/>
</dbReference>
<evidence type="ECO:0000256" key="11">
    <source>
        <dbReference type="ARBA" id="ARBA00023204"/>
    </source>
</evidence>
<dbReference type="PANTHER" id="PTHR32294:SF4">
    <property type="entry name" value="ERROR-PRONE DNA POLYMERASE"/>
    <property type="match status" value="1"/>
</dbReference>
<dbReference type="GO" id="GO:0003676">
    <property type="term" value="F:nucleic acid binding"/>
    <property type="evidence" value="ECO:0007669"/>
    <property type="project" value="InterPro"/>
</dbReference>
<dbReference type="GO" id="GO:0005737">
    <property type="term" value="C:cytoplasm"/>
    <property type="evidence" value="ECO:0007669"/>
    <property type="project" value="UniProtKB-SubCell"/>
</dbReference>
<evidence type="ECO:0000256" key="2">
    <source>
        <dbReference type="ARBA" id="ARBA00007391"/>
    </source>
</evidence>
<keyword evidence="10 13" id="KW-0239">DNA-directed DNA polymerase</keyword>
<evidence type="ECO:0000313" key="16">
    <source>
        <dbReference type="EMBL" id="SDM83036.1"/>
    </source>
</evidence>
<dbReference type="InterPro" id="IPR040982">
    <property type="entry name" value="DNA_pol3_finger"/>
</dbReference>
<dbReference type="HAMAP" id="MF_01902">
    <property type="entry name" value="DNApol_error_prone"/>
    <property type="match status" value="1"/>
</dbReference>
<dbReference type="CDD" id="cd04485">
    <property type="entry name" value="DnaE_OBF"/>
    <property type="match status" value="1"/>
</dbReference>
<evidence type="ECO:0000256" key="3">
    <source>
        <dbReference type="ARBA" id="ARBA00012417"/>
    </source>
</evidence>
<dbReference type="InterPro" id="IPR004805">
    <property type="entry name" value="DnaE2/DnaE/PolC"/>
</dbReference>
<dbReference type="Proteomes" id="UP000199759">
    <property type="component" value="Unassembled WGS sequence"/>
</dbReference>
<dbReference type="RefSeq" id="WP_091771811.1">
    <property type="nucleotide sequence ID" value="NZ_FNHG01000024.1"/>
</dbReference>
<dbReference type="InterPro" id="IPR004365">
    <property type="entry name" value="NA-bd_OB_tRNA"/>
</dbReference>
<keyword evidence="9 13" id="KW-0227">DNA damage</keyword>
<dbReference type="Pfam" id="PF17657">
    <property type="entry name" value="DNA_pol3_finger"/>
    <property type="match status" value="1"/>
</dbReference>
<dbReference type="Pfam" id="PF02811">
    <property type="entry name" value="PHP"/>
    <property type="match status" value="1"/>
</dbReference>
<keyword evidence="11 13" id="KW-0234">DNA repair</keyword>
<dbReference type="InterPro" id="IPR003141">
    <property type="entry name" value="Pol/His_phosphatase_N"/>
</dbReference>